<gene>
    <name evidence="1" type="ORF">LX32DRAFT_188173</name>
</gene>
<evidence type="ECO:0000313" key="2">
    <source>
        <dbReference type="Proteomes" id="UP001232148"/>
    </source>
</evidence>
<comment type="caution">
    <text evidence="1">The sequence shown here is derived from an EMBL/GenBank/DDBJ whole genome shotgun (WGS) entry which is preliminary data.</text>
</comment>
<keyword evidence="2" id="KW-1185">Reference proteome</keyword>
<dbReference type="EMBL" id="MU843035">
    <property type="protein sequence ID" value="KAK2022612.1"/>
    <property type="molecule type" value="Genomic_DNA"/>
</dbReference>
<reference evidence="1" key="1">
    <citation type="submission" date="2021-06" db="EMBL/GenBank/DDBJ databases">
        <title>Comparative genomics, transcriptomics and evolutionary studies reveal genomic signatures of adaptation to plant cell wall in hemibiotrophic fungi.</title>
        <authorList>
            <consortium name="DOE Joint Genome Institute"/>
            <person name="Baroncelli R."/>
            <person name="Diaz J.F."/>
            <person name="Benocci T."/>
            <person name="Peng M."/>
            <person name="Battaglia E."/>
            <person name="Haridas S."/>
            <person name="Andreopoulos W."/>
            <person name="Labutti K."/>
            <person name="Pangilinan J."/>
            <person name="Floch G.L."/>
            <person name="Makela M.R."/>
            <person name="Henrissat B."/>
            <person name="Grigoriev I.V."/>
            <person name="Crouch J.A."/>
            <person name="De Vries R.P."/>
            <person name="Sukno S.A."/>
            <person name="Thon M.R."/>
        </authorList>
    </citation>
    <scope>NUCLEOTIDE SEQUENCE</scope>
    <source>
        <strain evidence="1">MAFF235873</strain>
    </source>
</reference>
<evidence type="ECO:0000313" key="1">
    <source>
        <dbReference type="EMBL" id="KAK2022612.1"/>
    </source>
</evidence>
<name>A0AAD9H763_9PEZI</name>
<sequence>MGALWRGIANVRHTLWCEGFEFPFWEWQQQQTCAGASEWRPTRVEQIVGIAHGLSHCLLGSAAIQNEKKEKKVYHIHGVSFSGADVSGILGFGGGIVHIFFIGGSL</sequence>
<organism evidence="1 2">
    <name type="scientific">Colletotrichum zoysiae</name>
    <dbReference type="NCBI Taxonomy" id="1216348"/>
    <lineage>
        <taxon>Eukaryota</taxon>
        <taxon>Fungi</taxon>
        <taxon>Dikarya</taxon>
        <taxon>Ascomycota</taxon>
        <taxon>Pezizomycotina</taxon>
        <taxon>Sordariomycetes</taxon>
        <taxon>Hypocreomycetidae</taxon>
        <taxon>Glomerellales</taxon>
        <taxon>Glomerellaceae</taxon>
        <taxon>Colletotrichum</taxon>
        <taxon>Colletotrichum graminicola species complex</taxon>
    </lineage>
</organism>
<protein>
    <submittedName>
        <fullName evidence="1">Uncharacterized protein</fullName>
    </submittedName>
</protein>
<accession>A0AAD9H763</accession>
<proteinExistence type="predicted"/>
<dbReference type="Proteomes" id="UP001232148">
    <property type="component" value="Unassembled WGS sequence"/>
</dbReference>
<dbReference type="AlphaFoldDB" id="A0AAD9H763"/>